<feature type="transmembrane region" description="Helical" evidence="2">
    <location>
        <begin position="93"/>
        <end position="112"/>
    </location>
</feature>
<dbReference type="RefSeq" id="NP_497052.1">
    <property type="nucleotide sequence ID" value="NM_064651.3"/>
</dbReference>
<evidence type="ECO:0000256" key="1">
    <source>
        <dbReference type="SAM" id="MobiDB-lite"/>
    </source>
</evidence>
<keyword evidence="4" id="KW-1185">Reference proteome</keyword>
<protein>
    <submittedName>
        <fullName evidence="3">Uncharacterized protein</fullName>
    </submittedName>
</protein>
<dbReference type="AlphaFoldDB" id="O62058"/>
<dbReference type="SMR" id="O62058"/>
<evidence type="ECO:0000313" key="4">
    <source>
        <dbReference type="Proteomes" id="UP000001940"/>
    </source>
</evidence>
<dbReference type="AGR" id="WB:WBGene00007478"/>
<keyword evidence="2" id="KW-1133">Transmembrane helix</keyword>
<dbReference type="FunCoup" id="O62058">
    <property type="interactions" value="278"/>
</dbReference>
<keyword evidence="2" id="KW-0472">Membrane</keyword>
<name>O62058_CAEEL</name>
<keyword evidence="2" id="KW-0812">Transmembrane</keyword>
<feature type="region of interest" description="Disordered" evidence="1">
    <location>
        <begin position="1"/>
        <end position="34"/>
    </location>
</feature>
<dbReference type="Bgee" id="WBGene00007478">
    <property type="expression patterns" value="Expressed in adult organism and 2 other cell types or tissues"/>
</dbReference>
<dbReference type="InParanoid" id="O62058"/>
<dbReference type="STRING" id="6239.C09F9.1.1"/>
<dbReference type="UCSC" id="C09F9.1">
    <property type="organism name" value="c. elegans"/>
</dbReference>
<proteinExistence type="predicted"/>
<dbReference type="Proteomes" id="UP000001940">
    <property type="component" value="Chromosome II"/>
</dbReference>
<dbReference type="EMBL" id="BX284602">
    <property type="protein sequence ID" value="CAB03865.1"/>
    <property type="molecule type" value="Genomic_DNA"/>
</dbReference>
<dbReference type="OrthoDB" id="5909100at2759"/>
<sequence>MTAGEYEVLGPAKSAPPMASNNNRSSSTPKPAKILVAPPLAPPLKHIPKVEKEEDSGASVMETKRCDQSNMESAYHDIVSIKNRPNSCDTCHVASLVFLIVLVIAISTPVLLSANNGGFKWIAEKLKEEPK</sequence>
<dbReference type="CTD" id="182455"/>
<evidence type="ECO:0000256" key="2">
    <source>
        <dbReference type="SAM" id="Phobius"/>
    </source>
</evidence>
<feature type="compositionally biased region" description="Polar residues" evidence="1">
    <location>
        <begin position="19"/>
        <end position="29"/>
    </location>
</feature>
<gene>
    <name evidence="3 5" type="ORF">C09F9.1</name>
    <name evidence="3" type="ORF">CELE_C09F9.1</name>
</gene>
<dbReference type="GeneID" id="182455"/>
<dbReference type="PaxDb" id="6239-C09F9.1"/>
<organism evidence="3 4">
    <name type="scientific">Caenorhabditis elegans</name>
    <dbReference type="NCBI Taxonomy" id="6239"/>
    <lineage>
        <taxon>Eukaryota</taxon>
        <taxon>Metazoa</taxon>
        <taxon>Ecdysozoa</taxon>
        <taxon>Nematoda</taxon>
        <taxon>Chromadorea</taxon>
        <taxon>Rhabditida</taxon>
        <taxon>Rhabditina</taxon>
        <taxon>Rhabditomorpha</taxon>
        <taxon>Rhabditoidea</taxon>
        <taxon>Rhabditidae</taxon>
        <taxon>Peloderinae</taxon>
        <taxon>Caenorhabditis</taxon>
    </lineage>
</organism>
<dbReference type="PIR" id="T19134">
    <property type="entry name" value="T19134"/>
</dbReference>
<evidence type="ECO:0000313" key="3">
    <source>
        <dbReference type="EMBL" id="CAB03865.1"/>
    </source>
</evidence>
<evidence type="ECO:0000313" key="5">
    <source>
        <dbReference type="WormBase" id="C09F9.1"/>
    </source>
</evidence>
<accession>O62058</accession>
<dbReference type="WormBase" id="C09F9.1">
    <property type="protein sequence ID" value="CE17392"/>
    <property type="gene ID" value="WBGene00007478"/>
</dbReference>
<dbReference type="eggNOG" id="KOG3587">
    <property type="taxonomic scope" value="Eukaryota"/>
</dbReference>
<dbReference type="HOGENOM" id="CLU_1940007_0_0_1"/>
<reference evidence="3 4" key="1">
    <citation type="journal article" date="1998" name="Science">
        <title>Genome sequence of the nematode C. elegans: a platform for investigating biology.</title>
        <authorList>
            <consortium name="The C. elegans sequencing consortium"/>
            <person name="Sulson J.E."/>
            <person name="Waterston R."/>
        </authorList>
    </citation>
    <scope>NUCLEOTIDE SEQUENCE [LARGE SCALE GENOMIC DNA]</scope>
    <source>
        <strain evidence="3 4">Bristol N2</strain>
    </source>
</reference>
<dbReference type="KEGG" id="cel:CELE_C09F9.1"/>